<accession>A0A6J6EUU9</accession>
<protein>
    <submittedName>
        <fullName evidence="1">Unannotated protein</fullName>
    </submittedName>
</protein>
<sequence>MNNHTPVLDPPVTPLKPWDLPCVVRPDLHTVSRGGRPTISGRIPVAHALYVEWAAMCGNRRLLRQVNAWGLPGLPIGHLDELLIRSGLDGRSDDDDSDHYLALIQQRAATDELAARVMLQRLMPAMLSIATKRAPITDNGTIGAFEAVVSAAWVVIRRYPIDRRPVHVAGNLVRDIEYAAFVRDKRLKSATIETVVGDRVLDLAGANHARANGSHDPVAADGEVEALLADLARSGLSTADIQMLRSVMNDVNSAEAGDALGINARSARNRRASALKRAREVLTVSVEDGGCS</sequence>
<reference evidence="1" key="1">
    <citation type="submission" date="2020-05" db="EMBL/GenBank/DDBJ databases">
        <authorList>
            <person name="Chiriac C."/>
            <person name="Salcher M."/>
            <person name="Ghai R."/>
            <person name="Kavagutti S V."/>
        </authorList>
    </citation>
    <scope>NUCLEOTIDE SEQUENCE</scope>
</reference>
<dbReference type="AlphaFoldDB" id="A0A6J6EUU9"/>
<dbReference type="EMBL" id="CAEZTS010000061">
    <property type="protein sequence ID" value="CAB4578423.1"/>
    <property type="molecule type" value="Genomic_DNA"/>
</dbReference>
<evidence type="ECO:0000313" key="1">
    <source>
        <dbReference type="EMBL" id="CAB4578423.1"/>
    </source>
</evidence>
<name>A0A6J6EUU9_9ZZZZ</name>
<gene>
    <name evidence="1" type="ORF">UFOPK1722_00834</name>
</gene>
<organism evidence="1">
    <name type="scientific">freshwater metagenome</name>
    <dbReference type="NCBI Taxonomy" id="449393"/>
    <lineage>
        <taxon>unclassified sequences</taxon>
        <taxon>metagenomes</taxon>
        <taxon>ecological metagenomes</taxon>
    </lineage>
</organism>
<proteinExistence type="predicted"/>